<dbReference type="InterPro" id="IPR027375">
    <property type="entry name" value="DKNYY"/>
</dbReference>
<keyword evidence="1" id="KW-0812">Transmembrane</keyword>
<dbReference type="EMBL" id="WMJX01000020">
    <property type="protein sequence ID" value="MTG98481.1"/>
    <property type="molecule type" value="Genomic_DNA"/>
</dbReference>
<evidence type="ECO:0000313" key="3">
    <source>
        <dbReference type="Proteomes" id="UP000438760"/>
    </source>
</evidence>
<evidence type="ECO:0000256" key="1">
    <source>
        <dbReference type="SAM" id="Phobius"/>
    </source>
</evidence>
<proteinExistence type="predicted"/>
<keyword evidence="1" id="KW-1133">Transmembrane helix</keyword>
<accession>A0A6I3LP92</accession>
<dbReference type="Pfam" id="PF13644">
    <property type="entry name" value="DKNYY"/>
    <property type="match status" value="1"/>
</dbReference>
<protein>
    <recommendedName>
        <fullName evidence="4">DKNYY family protein</fullName>
    </recommendedName>
</protein>
<keyword evidence="3" id="KW-1185">Reference proteome</keyword>
<evidence type="ECO:0008006" key="4">
    <source>
        <dbReference type="Google" id="ProtNLM"/>
    </source>
</evidence>
<name>A0A6I3LP92_9FLAO</name>
<dbReference type="RefSeq" id="WP_155092506.1">
    <property type="nucleotide sequence ID" value="NZ_CP102754.1"/>
</dbReference>
<feature type="transmembrane region" description="Helical" evidence="1">
    <location>
        <begin position="47"/>
        <end position="64"/>
    </location>
</feature>
<dbReference type="AlphaFoldDB" id="A0A6I3LP92"/>
<comment type="caution">
    <text evidence="2">The sequence shown here is derived from an EMBL/GenBank/DDBJ whole genome shotgun (WGS) entry which is preliminary data.</text>
</comment>
<gene>
    <name evidence="2" type="ORF">GJV76_10150</name>
</gene>
<organism evidence="2 3">
    <name type="scientific">Myroides albus</name>
    <dbReference type="NCBI Taxonomy" id="2562892"/>
    <lineage>
        <taxon>Bacteria</taxon>
        <taxon>Pseudomonadati</taxon>
        <taxon>Bacteroidota</taxon>
        <taxon>Flavobacteriia</taxon>
        <taxon>Flavobacteriales</taxon>
        <taxon>Flavobacteriaceae</taxon>
        <taxon>Myroides</taxon>
    </lineage>
</organism>
<feature type="transmembrane region" description="Helical" evidence="1">
    <location>
        <begin position="16"/>
        <end position="41"/>
    </location>
</feature>
<keyword evidence="1" id="KW-0472">Membrane</keyword>
<feature type="transmembrane region" description="Helical" evidence="1">
    <location>
        <begin position="189"/>
        <end position="210"/>
    </location>
</feature>
<reference evidence="2 3" key="1">
    <citation type="submission" date="2019-11" db="EMBL/GenBank/DDBJ databases">
        <title>Genome of Strain BIT-d1.</title>
        <authorList>
            <person name="Yang Y."/>
        </authorList>
    </citation>
    <scope>NUCLEOTIDE SEQUENCE [LARGE SCALE GENOMIC DNA]</scope>
    <source>
        <strain evidence="2 3">BIT-d1</strain>
    </source>
</reference>
<evidence type="ECO:0000313" key="2">
    <source>
        <dbReference type="EMBL" id="MTG98481.1"/>
    </source>
</evidence>
<sequence length="464" mass="53009">MTTLIFKVLNRKKYNITMIAIFAVVLIYCFINLISIVHAFNTGSTSAFIYITVFVVVILLIVRLRSVFTTQVCIDINEQGVTIKKGREVKSIKHANIVMVKRYSAVAGDLVIFFAAGQEEPFFSFESADRTMINTLLGRLENYQSYTAVDRVGKLDEHWTEYLNGRAVEGNVNLLANAREHEVKGNKKIFVIIGVVLGLVVLFPIMSLLISNNEYYEARDGQMYYGDVLLEGVNPDAIRRLDANVIKDSTHVYYKDQVLAWADRPTFKYLGTVFFSDKNGVYFETNKMFGSNEIKPLEGEYDKATFKALGNSFLYKDANYLYHLKAGMEGEKSPLSILEVEGLDLNSLEVLNDKWAKDKGQVYFVTWETLRPCLEIDVASFEVIDGTVAKDKTSVYYLSKDLKSDNARATKDENYAILKGADAPTFEKVDYKTYQDKNTEWSIYSEREQKKRKETQIRDREDVE</sequence>
<dbReference type="Proteomes" id="UP000438760">
    <property type="component" value="Unassembled WGS sequence"/>
</dbReference>
<dbReference type="OrthoDB" id="701311at2"/>